<protein>
    <submittedName>
        <fullName evidence="3">Acetyltransferase</fullName>
    </submittedName>
</protein>
<evidence type="ECO:0000313" key="3">
    <source>
        <dbReference type="EMBL" id="OAE42010.1"/>
    </source>
</evidence>
<dbReference type="Gene3D" id="2.160.10.10">
    <property type="entry name" value="Hexapeptide repeat proteins"/>
    <property type="match status" value="1"/>
</dbReference>
<dbReference type="Proteomes" id="UP000077098">
    <property type="component" value="Unassembled WGS sequence"/>
</dbReference>
<dbReference type="GO" id="GO:0005829">
    <property type="term" value="C:cytosol"/>
    <property type="evidence" value="ECO:0007669"/>
    <property type="project" value="TreeGrafter"/>
</dbReference>
<name>A0A176X4E4_AGRTU</name>
<evidence type="ECO:0000313" key="4">
    <source>
        <dbReference type="Proteomes" id="UP000077098"/>
    </source>
</evidence>
<dbReference type="InterPro" id="IPR051159">
    <property type="entry name" value="Hexapeptide_acetyltransf"/>
</dbReference>
<accession>A0A176X4E4</accession>
<dbReference type="InterPro" id="IPR011004">
    <property type="entry name" value="Trimer_LpxA-like_sf"/>
</dbReference>
<evidence type="ECO:0000256" key="1">
    <source>
        <dbReference type="ARBA" id="ARBA00007274"/>
    </source>
</evidence>
<dbReference type="PANTHER" id="PTHR23416">
    <property type="entry name" value="SIALIC ACID SYNTHASE-RELATED"/>
    <property type="match status" value="1"/>
</dbReference>
<reference evidence="3 4" key="1">
    <citation type="submission" date="2016-05" db="EMBL/GenBank/DDBJ databases">
        <authorList>
            <person name="Lavstsen T."/>
            <person name="Jespersen J.S."/>
        </authorList>
    </citation>
    <scope>NUCLEOTIDE SEQUENCE [LARGE SCALE GENOMIC DNA]</scope>
    <source>
        <strain evidence="3 4">KCJ1736</strain>
    </source>
</reference>
<dbReference type="RefSeq" id="WP_063950114.1">
    <property type="nucleotide sequence ID" value="NZ_CP072309.1"/>
</dbReference>
<comment type="caution">
    <text evidence="3">The sequence shown here is derived from an EMBL/GenBank/DDBJ whole genome shotgun (WGS) entry which is preliminary data.</text>
</comment>
<organism evidence="3 4">
    <name type="scientific">Agrobacterium tumefaciens</name>
    <dbReference type="NCBI Taxonomy" id="358"/>
    <lineage>
        <taxon>Bacteria</taxon>
        <taxon>Pseudomonadati</taxon>
        <taxon>Pseudomonadota</taxon>
        <taxon>Alphaproteobacteria</taxon>
        <taxon>Hyphomicrobiales</taxon>
        <taxon>Rhizobiaceae</taxon>
        <taxon>Rhizobium/Agrobacterium group</taxon>
        <taxon>Agrobacterium</taxon>
        <taxon>Agrobacterium tumefaciens complex</taxon>
    </lineage>
</organism>
<comment type="similarity">
    <text evidence="1">Belongs to the transferase hexapeptide repeat family.</text>
</comment>
<dbReference type="EMBL" id="LXPS01000033">
    <property type="protein sequence ID" value="OAE42010.1"/>
    <property type="molecule type" value="Genomic_DNA"/>
</dbReference>
<dbReference type="PANTHER" id="PTHR23416:SF23">
    <property type="entry name" value="ACETYLTRANSFERASE C18B11.09C-RELATED"/>
    <property type="match status" value="1"/>
</dbReference>
<gene>
    <name evidence="3" type="ORF">A7J57_02900</name>
</gene>
<dbReference type="GO" id="GO:0008374">
    <property type="term" value="F:O-acyltransferase activity"/>
    <property type="evidence" value="ECO:0007669"/>
    <property type="project" value="TreeGrafter"/>
</dbReference>
<dbReference type="SUPFAM" id="SSF51161">
    <property type="entry name" value="Trimeric LpxA-like enzymes"/>
    <property type="match status" value="1"/>
</dbReference>
<evidence type="ECO:0000256" key="2">
    <source>
        <dbReference type="ARBA" id="ARBA00022679"/>
    </source>
</evidence>
<proteinExistence type="inferred from homology"/>
<keyword evidence="2 3" id="KW-0808">Transferase</keyword>
<sequence>MRSRYDDPGFQHATTPLPRFGGPTFALHFRLKRLVWMIVWRLLASWTPPPMRRWRNFLLRSFGARLDATAMVYSSVIVWWPGHLVMERHASLGPGVICYNVDMITIGPYASVSQRAHLCTGSHDVQDSAFPLVKRPVVIEEDAWVAAEAFVGPGVVVGKGAVLGARSVTAKSLEPWTIYVGNPARPVGSRRQDAAASNALSR</sequence>
<dbReference type="AlphaFoldDB" id="A0A176X4E4"/>